<reference evidence="1 2" key="1">
    <citation type="journal article" date="2007" name="Proc. Natl. Acad. Sci. U.S.A.">
        <title>Genomic and metabolic adaptations of Methanobrevibacter smithii to the human gut.</title>
        <authorList>
            <person name="Samuel B.S."/>
            <person name="Hansen E.E."/>
            <person name="Manchester J.K."/>
            <person name="Coutinho P.M."/>
            <person name="Henrissat B."/>
            <person name="Fulton R."/>
            <person name="Latreille P."/>
            <person name="Kim K."/>
            <person name="Wilson R.K."/>
            <person name="Gordon J.I."/>
        </authorList>
    </citation>
    <scope>NUCLEOTIDE SEQUENCE [LARGE SCALE GENOMIC DNA]</scope>
    <source>
        <strain evidence="2">ATCC 35061 / DSM 861 / OCM 144 / PS</strain>
    </source>
</reference>
<dbReference type="GeneID" id="78816960"/>
<evidence type="ECO:0000313" key="2">
    <source>
        <dbReference type="Proteomes" id="UP000001992"/>
    </source>
</evidence>
<organism evidence="1 2">
    <name type="scientific">Methanobrevibacter smithii (strain ATCC 35061 / DSM 861 / OCM 144 / PS)</name>
    <dbReference type="NCBI Taxonomy" id="420247"/>
    <lineage>
        <taxon>Archaea</taxon>
        <taxon>Methanobacteriati</taxon>
        <taxon>Methanobacteriota</taxon>
        <taxon>Methanomada group</taxon>
        <taxon>Methanobacteria</taxon>
        <taxon>Methanobacteriales</taxon>
        <taxon>Methanobacteriaceae</taxon>
        <taxon>Methanobrevibacter</taxon>
    </lineage>
</organism>
<gene>
    <name evidence="1" type="ordered locus">Msm_0336</name>
</gene>
<protein>
    <submittedName>
        <fullName evidence="1">Uncharacterized protein</fullName>
    </submittedName>
</protein>
<dbReference type="EnsemblBacteria" id="ABQ86541">
    <property type="protein sequence ID" value="ABQ86541"/>
    <property type="gene ID" value="Msm_0336"/>
</dbReference>
<proteinExistence type="predicted"/>
<evidence type="ECO:0000313" key="1">
    <source>
        <dbReference type="EMBL" id="ABQ86541.1"/>
    </source>
</evidence>
<keyword evidence="2" id="KW-1185">Reference proteome</keyword>
<name>A5UK13_METS3</name>
<sequence>MVAELFASFTAVCIESSGPIVIELSILSDVTFYSAETAGITITKSKNIRRIDSFLIFSPPFIIFKRV</sequence>
<dbReference type="KEGG" id="msi:Msm_0336"/>
<dbReference type="EMBL" id="CP000678">
    <property type="protein sequence ID" value="ABQ86541.1"/>
    <property type="molecule type" value="Genomic_DNA"/>
</dbReference>
<dbReference type="BioCyc" id="MSMI420247:GHWZ-338-MONOMER"/>
<accession>A5UK13</accession>
<dbReference type="AlphaFoldDB" id="A5UK13"/>
<dbReference type="HOGENOM" id="CLU_2802317_0_0_2"/>
<dbReference type="Proteomes" id="UP000001992">
    <property type="component" value="Chromosome"/>
</dbReference>
<dbReference type="RefSeq" id="WP_004034548.1">
    <property type="nucleotide sequence ID" value="NC_009515.1"/>
</dbReference>